<dbReference type="PANTHER" id="PTHR31190">
    <property type="entry name" value="DNA-BINDING DOMAIN"/>
    <property type="match status" value="1"/>
</dbReference>
<dbReference type="InterPro" id="IPR001471">
    <property type="entry name" value="AP2/ERF_dom"/>
</dbReference>
<dbReference type="PANTHER" id="PTHR31190:SF499">
    <property type="entry name" value="ETHYLENE-RESPONSIVE TRANSCRIPTION FACTOR ERF105"/>
    <property type="match status" value="1"/>
</dbReference>
<keyword evidence="2" id="KW-0936">Ethylene signaling pathway</keyword>
<dbReference type="GO" id="GO:0003700">
    <property type="term" value="F:DNA-binding transcription factor activity"/>
    <property type="evidence" value="ECO:0007669"/>
    <property type="project" value="InterPro"/>
</dbReference>
<evidence type="ECO:0000256" key="7">
    <source>
        <dbReference type="ARBA" id="ARBA00023242"/>
    </source>
</evidence>
<dbReference type="AlphaFoldDB" id="A0A7J7M523"/>
<reference evidence="9 10" key="1">
    <citation type="journal article" date="2020" name="IScience">
        <title>Genome Sequencing of the Endangered Kingdonia uniflora (Circaeasteraceae, Ranunculales) Reveals Potential Mechanisms of Evolutionary Specialization.</title>
        <authorList>
            <person name="Sun Y."/>
            <person name="Deng T."/>
            <person name="Zhang A."/>
            <person name="Moore M.J."/>
            <person name="Landis J.B."/>
            <person name="Lin N."/>
            <person name="Zhang H."/>
            <person name="Zhang X."/>
            <person name="Huang J."/>
            <person name="Zhang X."/>
            <person name="Sun H."/>
            <person name="Wang H."/>
        </authorList>
    </citation>
    <scope>NUCLEOTIDE SEQUENCE [LARGE SCALE GENOMIC DNA]</scope>
    <source>
        <strain evidence="9">TB1705</strain>
        <tissue evidence="9">Leaf</tissue>
    </source>
</reference>
<gene>
    <name evidence="9" type="ORF">GIB67_008653</name>
</gene>
<accession>A0A7J7M523</accession>
<dbReference type="FunFam" id="3.30.730.10:FF:000001">
    <property type="entry name" value="Ethylene-responsive transcription factor 2"/>
    <property type="match status" value="1"/>
</dbReference>
<keyword evidence="3" id="KW-0805">Transcription regulation</keyword>
<dbReference type="Pfam" id="PF00847">
    <property type="entry name" value="AP2"/>
    <property type="match status" value="1"/>
</dbReference>
<dbReference type="InterPro" id="IPR044808">
    <property type="entry name" value="ERF_plant"/>
</dbReference>
<dbReference type="Gene3D" id="3.30.730.10">
    <property type="entry name" value="AP2/ERF domain"/>
    <property type="match status" value="1"/>
</dbReference>
<dbReference type="GO" id="GO:0005634">
    <property type="term" value="C:nucleus"/>
    <property type="evidence" value="ECO:0007669"/>
    <property type="project" value="UniProtKB-SubCell"/>
</dbReference>
<dbReference type="EMBL" id="JACGCM010001775">
    <property type="protein sequence ID" value="KAF6149932.1"/>
    <property type="molecule type" value="Genomic_DNA"/>
</dbReference>
<comment type="caution">
    <text evidence="9">The sequence shown here is derived from an EMBL/GenBank/DDBJ whole genome shotgun (WGS) entry which is preliminary data.</text>
</comment>
<dbReference type="InterPro" id="IPR036955">
    <property type="entry name" value="AP2/ERF_dom_sf"/>
</dbReference>
<keyword evidence="5" id="KW-0010">Activator</keyword>
<sequence length="285" mass="31815">MAMLAGETRSLDLIIEHLHGEFASLETFLNEFDVTNEQQSETSFSSDQSISSHIDFVDSPCSSESADSVLDIQISDYLDFSGEELCFNPTFFEFETKPQIINLNSSSQSDSKKARKCPLNVALPRVASVPVTKLSEPEEDKRRYRGVRRRPWGKFAAEIRDPKKGGARAWLGTFQTAIEAARAYDRAAFQMRGSKAICNFPLEITNESSSSAVSTISAKRKRSISSKTVDTEKQIETKPLKERRVNESVSTETSLTLTTNFWDGLPPLSPLSSNPYLSYSQLMVI</sequence>
<dbReference type="GO" id="GO:0000976">
    <property type="term" value="F:transcription cis-regulatory region binding"/>
    <property type="evidence" value="ECO:0007669"/>
    <property type="project" value="UniProtKB-ARBA"/>
</dbReference>
<evidence type="ECO:0000256" key="2">
    <source>
        <dbReference type="ARBA" id="ARBA00022745"/>
    </source>
</evidence>
<dbReference type="PROSITE" id="PS51032">
    <property type="entry name" value="AP2_ERF"/>
    <property type="match status" value="1"/>
</dbReference>
<dbReference type="SUPFAM" id="SSF54171">
    <property type="entry name" value="DNA-binding domain"/>
    <property type="match status" value="1"/>
</dbReference>
<evidence type="ECO:0000313" key="10">
    <source>
        <dbReference type="Proteomes" id="UP000541444"/>
    </source>
</evidence>
<keyword evidence="7" id="KW-0539">Nucleus</keyword>
<dbReference type="InterPro" id="IPR016177">
    <property type="entry name" value="DNA-bd_dom_sf"/>
</dbReference>
<evidence type="ECO:0000256" key="3">
    <source>
        <dbReference type="ARBA" id="ARBA00023015"/>
    </source>
</evidence>
<evidence type="ECO:0000313" key="9">
    <source>
        <dbReference type="EMBL" id="KAF6149932.1"/>
    </source>
</evidence>
<dbReference type="GO" id="GO:0006950">
    <property type="term" value="P:response to stress"/>
    <property type="evidence" value="ECO:0007669"/>
    <property type="project" value="UniProtKB-ARBA"/>
</dbReference>
<evidence type="ECO:0000256" key="1">
    <source>
        <dbReference type="ARBA" id="ARBA00004123"/>
    </source>
</evidence>
<keyword evidence="10" id="KW-1185">Reference proteome</keyword>
<comment type="subcellular location">
    <subcellularLocation>
        <location evidence="1">Nucleus</location>
    </subcellularLocation>
</comment>
<feature type="domain" description="AP2/ERF" evidence="8">
    <location>
        <begin position="143"/>
        <end position="201"/>
    </location>
</feature>
<organism evidence="9 10">
    <name type="scientific">Kingdonia uniflora</name>
    <dbReference type="NCBI Taxonomy" id="39325"/>
    <lineage>
        <taxon>Eukaryota</taxon>
        <taxon>Viridiplantae</taxon>
        <taxon>Streptophyta</taxon>
        <taxon>Embryophyta</taxon>
        <taxon>Tracheophyta</taxon>
        <taxon>Spermatophyta</taxon>
        <taxon>Magnoliopsida</taxon>
        <taxon>Ranunculales</taxon>
        <taxon>Circaeasteraceae</taxon>
        <taxon>Kingdonia</taxon>
    </lineage>
</organism>
<dbReference type="OrthoDB" id="674504at2759"/>
<evidence type="ECO:0000256" key="4">
    <source>
        <dbReference type="ARBA" id="ARBA00023125"/>
    </source>
</evidence>
<keyword evidence="4" id="KW-0238">DNA-binding</keyword>
<dbReference type="SMART" id="SM00380">
    <property type="entry name" value="AP2"/>
    <property type="match status" value="1"/>
</dbReference>
<evidence type="ECO:0000256" key="6">
    <source>
        <dbReference type="ARBA" id="ARBA00023163"/>
    </source>
</evidence>
<proteinExistence type="predicted"/>
<evidence type="ECO:0000259" key="8">
    <source>
        <dbReference type="PROSITE" id="PS51032"/>
    </source>
</evidence>
<evidence type="ECO:0000256" key="5">
    <source>
        <dbReference type="ARBA" id="ARBA00023159"/>
    </source>
</evidence>
<dbReference type="CDD" id="cd00018">
    <property type="entry name" value="AP2"/>
    <property type="match status" value="1"/>
</dbReference>
<keyword evidence="6" id="KW-0804">Transcription</keyword>
<name>A0A7J7M523_9MAGN</name>
<dbReference type="PRINTS" id="PR00367">
    <property type="entry name" value="ETHRSPELEMNT"/>
</dbReference>
<dbReference type="GO" id="GO:0009873">
    <property type="term" value="P:ethylene-activated signaling pathway"/>
    <property type="evidence" value="ECO:0007669"/>
    <property type="project" value="UniProtKB-KW"/>
</dbReference>
<dbReference type="Proteomes" id="UP000541444">
    <property type="component" value="Unassembled WGS sequence"/>
</dbReference>
<protein>
    <recommendedName>
        <fullName evidence="8">AP2/ERF domain-containing protein</fullName>
    </recommendedName>
</protein>